<keyword evidence="3" id="KW-0808">Transferase</keyword>
<evidence type="ECO:0000256" key="5">
    <source>
        <dbReference type="ARBA" id="ARBA00022777"/>
    </source>
</evidence>
<organism evidence="8">
    <name type="scientific">marine metagenome</name>
    <dbReference type="NCBI Taxonomy" id="408172"/>
    <lineage>
        <taxon>unclassified sequences</taxon>
        <taxon>metagenomes</taxon>
        <taxon>ecological metagenomes</taxon>
    </lineage>
</organism>
<reference evidence="8" key="1">
    <citation type="submission" date="2018-05" db="EMBL/GenBank/DDBJ databases">
        <authorList>
            <person name="Lanie J.A."/>
            <person name="Ng W.-L."/>
            <person name="Kazmierczak K.M."/>
            <person name="Andrzejewski T.M."/>
            <person name="Davidsen T.M."/>
            <person name="Wayne K.J."/>
            <person name="Tettelin H."/>
            <person name="Glass J.I."/>
            <person name="Rusch D."/>
            <person name="Podicherti R."/>
            <person name="Tsui H.-C.T."/>
            <person name="Winkler M.E."/>
        </authorList>
    </citation>
    <scope>NUCLEOTIDE SEQUENCE</scope>
</reference>
<evidence type="ECO:0000256" key="1">
    <source>
        <dbReference type="ARBA" id="ARBA00005790"/>
    </source>
</evidence>
<accession>A0A382EVT9</accession>
<dbReference type="SUPFAM" id="SSF52540">
    <property type="entry name" value="P-loop containing nucleoside triphosphate hydrolases"/>
    <property type="match status" value="1"/>
</dbReference>
<dbReference type="FunFam" id="3.30.63.10:FF:000002">
    <property type="entry name" value="Guanylate kinase 1"/>
    <property type="match status" value="1"/>
</dbReference>
<evidence type="ECO:0000256" key="3">
    <source>
        <dbReference type="ARBA" id="ARBA00022679"/>
    </source>
</evidence>
<dbReference type="InterPro" id="IPR008145">
    <property type="entry name" value="GK/Ca_channel_bsu"/>
</dbReference>
<keyword evidence="4" id="KW-0547">Nucleotide-binding</keyword>
<dbReference type="PROSITE" id="PS00856">
    <property type="entry name" value="GUANYLATE_KINASE_1"/>
    <property type="match status" value="1"/>
</dbReference>
<evidence type="ECO:0000259" key="7">
    <source>
        <dbReference type="PROSITE" id="PS50052"/>
    </source>
</evidence>
<dbReference type="PROSITE" id="PS50052">
    <property type="entry name" value="GUANYLATE_KINASE_2"/>
    <property type="match status" value="1"/>
</dbReference>
<dbReference type="InterPro" id="IPR017665">
    <property type="entry name" value="Guanylate_kinase"/>
</dbReference>
<dbReference type="PANTHER" id="PTHR23117">
    <property type="entry name" value="GUANYLATE KINASE-RELATED"/>
    <property type="match status" value="1"/>
</dbReference>
<dbReference type="Gene3D" id="3.30.63.10">
    <property type="entry name" value="Guanylate Kinase phosphate binding domain"/>
    <property type="match status" value="1"/>
</dbReference>
<comment type="similarity">
    <text evidence="1">Belongs to the guanylate kinase family.</text>
</comment>
<dbReference type="AlphaFoldDB" id="A0A382EVT9"/>
<evidence type="ECO:0000313" key="8">
    <source>
        <dbReference type="EMBL" id="SVB54081.1"/>
    </source>
</evidence>
<gene>
    <name evidence="8" type="ORF">METZ01_LOCUS206935</name>
</gene>
<dbReference type="NCBIfam" id="TIGR03263">
    <property type="entry name" value="guanyl_kin"/>
    <property type="match status" value="1"/>
</dbReference>
<dbReference type="EC" id="2.7.4.8" evidence="2"/>
<dbReference type="InterPro" id="IPR008144">
    <property type="entry name" value="Guanylate_kin-like_dom"/>
</dbReference>
<keyword evidence="6" id="KW-0067">ATP-binding</keyword>
<dbReference type="CDD" id="cd00071">
    <property type="entry name" value="GMPK"/>
    <property type="match status" value="1"/>
</dbReference>
<dbReference type="Gene3D" id="3.40.50.300">
    <property type="entry name" value="P-loop containing nucleotide triphosphate hydrolases"/>
    <property type="match status" value="1"/>
</dbReference>
<evidence type="ECO:0000256" key="4">
    <source>
        <dbReference type="ARBA" id="ARBA00022741"/>
    </source>
</evidence>
<sequence length="224" mass="24490">MFLIGIVAAVDPLMTGPPARLVIVSAPSGAGKTSLARALVESTADVVISVSHTTRPARDGESDGKDYFFISRAVFERMIRAGEFLEHAHVFDHLYGTARTPVEAALAAGQSIVLDIDWQGARKVRAVMPEALSVFILPPSLGELEQRLVDRGQDTSEVIRRRMQDAVSEISHYPEFDYVLVNQDFQTALEELQGVLQAGRAPRSGEGFDPAVFLRSKKNGTLER</sequence>
<keyword evidence="5" id="KW-0418">Kinase</keyword>
<dbReference type="Pfam" id="PF00625">
    <property type="entry name" value="Guanylate_kin"/>
    <property type="match status" value="1"/>
</dbReference>
<name>A0A382EVT9_9ZZZZ</name>
<dbReference type="SMART" id="SM00072">
    <property type="entry name" value="GuKc"/>
    <property type="match status" value="1"/>
</dbReference>
<feature type="domain" description="Guanylate kinase-like" evidence="7">
    <location>
        <begin position="19"/>
        <end position="197"/>
    </location>
</feature>
<dbReference type="EMBL" id="UINC01046279">
    <property type="protein sequence ID" value="SVB54081.1"/>
    <property type="molecule type" value="Genomic_DNA"/>
</dbReference>
<evidence type="ECO:0000256" key="2">
    <source>
        <dbReference type="ARBA" id="ARBA00012961"/>
    </source>
</evidence>
<proteinExistence type="inferred from homology"/>
<protein>
    <recommendedName>
        <fullName evidence="2">guanylate kinase</fullName>
        <ecNumber evidence="2">2.7.4.8</ecNumber>
    </recommendedName>
</protein>
<dbReference type="GO" id="GO:0005829">
    <property type="term" value="C:cytosol"/>
    <property type="evidence" value="ECO:0007669"/>
    <property type="project" value="TreeGrafter"/>
</dbReference>
<evidence type="ECO:0000256" key="6">
    <source>
        <dbReference type="ARBA" id="ARBA00022840"/>
    </source>
</evidence>
<dbReference type="PANTHER" id="PTHR23117:SF13">
    <property type="entry name" value="GUANYLATE KINASE"/>
    <property type="match status" value="1"/>
</dbReference>
<dbReference type="GO" id="GO:0005524">
    <property type="term" value="F:ATP binding"/>
    <property type="evidence" value="ECO:0007669"/>
    <property type="project" value="UniProtKB-KW"/>
</dbReference>
<dbReference type="InterPro" id="IPR027417">
    <property type="entry name" value="P-loop_NTPase"/>
</dbReference>
<dbReference type="InterPro" id="IPR020590">
    <property type="entry name" value="Guanylate_kinase_CS"/>
</dbReference>
<dbReference type="GO" id="GO:0004385">
    <property type="term" value="F:GMP kinase activity"/>
    <property type="evidence" value="ECO:0007669"/>
    <property type="project" value="UniProtKB-EC"/>
</dbReference>
<dbReference type="HAMAP" id="MF_00328">
    <property type="entry name" value="Guanylate_kinase"/>
    <property type="match status" value="1"/>
</dbReference>